<evidence type="ECO:0000256" key="4">
    <source>
        <dbReference type="ARBA" id="ARBA00022824"/>
    </source>
</evidence>
<keyword evidence="4 11" id="KW-0256">Endoplasmic reticulum</keyword>
<evidence type="ECO:0000256" key="2">
    <source>
        <dbReference type="ARBA" id="ARBA00022679"/>
    </source>
</evidence>
<dbReference type="PROSITE" id="PS50216">
    <property type="entry name" value="DHHC"/>
    <property type="match status" value="1"/>
</dbReference>
<keyword evidence="5 11" id="KW-1133">Transmembrane helix</keyword>
<keyword evidence="16" id="KW-1185">Reference proteome</keyword>
<evidence type="ECO:0000256" key="12">
    <source>
        <dbReference type="RuleBase" id="RU079119"/>
    </source>
</evidence>
<feature type="compositionally biased region" description="Acidic residues" evidence="13">
    <location>
        <begin position="386"/>
        <end position="396"/>
    </location>
</feature>
<feature type="transmembrane region" description="Helical" evidence="11 12">
    <location>
        <begin position="42"/>
        <end position="59"/>
    </location>
</feature>
<comment type="subcellular location">
    <subcellularLocation>
        <location evidence="11">Endoplasmic reticulum membrane</location>
        <topology evidence="11">Multi-pass membrane protein</topology>
    </subcellularLocation>
    <subcellularLocation>
        <location evidence="1">Membrane</location>
        <topology evidence="1">Multi-pass membrane protein</topology>
    </subcellularLocation>
</comment>
<dbReference type="InterPro" id="IPR033682">
    <property type="entry name" value="PFA4"/>
</dbReference>
<dbReference type="OrthoDB" id="331948at2759"/>
<evidence type="ECO:0000256" key="5">
    <source>
        <dbReference type="ARBA" id="ARBA00022989"/>
    </source>
</evidence>
<feature type="domain" description="Palmitoyltransferase DHHC" evidence="14">
    <location>
        <begin position="95"/>
        <end position="223"/>
    </location>
</feature>
<comment type="similarity">
    <text evidence="11">Belongs to the DHHC palmitoyltransferase family. PFA4 subfamily.</text>
</comment>
<dbReference type="GO" id="GO:0019706">
    <property type="term" value="F:protein-cysteine S-palmitoyltransferase activity"/>
    <property type="evidence" value="ECO:0007669"/>
    <property type="project" value="UniProtKB-UniRule"/>
</dbReference>
<organism evidence="15 16">
    <name type="scientific">Lepidopterella palustris CBS 459.81</name>
    <dbReference type="NCBI Taxonomy" id="1314670"/>
    <lineage>
        <taxon>Eukaryota</taxon>
        <taxon>Fungi</taxon>
        <taxon>Dikarya</taxon>
        <taxon>Ascomycota</taxon>
        <taxon>Pezizomycotina</taxon>
        <taxon>Dothideomycetes</taxon>
        <taxon>Pleosporomycetidae</taxon>
        <taxon>Mytilinidiales</taxon>
        <taxon>Argynnaceae</taxon>
        <taxon>Lepidopterella</taxon>
    </lineage>
</organism>
<dbReference type="InterPro" id="IPR001594">
    <property type="entry name" value="Palmitoyltrfase_DHHC"/>
</dbReference>
<feature type="active site" description="S-palmitoyl cysteine intermediate" evidence="11">
    <location>
        <position position="127"/>
    </location>
</feature>
<evidence type="ECO:0000256" key="6">
    <source>
        <dbReference type="ARBA" id="ARBA00023136"/>
    </source>
</evidence>
<dbReference type="Pfam" id="PF01529">
    <property type="entry name" value="DHHC"/>
    <property type="match status" value="1"/>
</dbReference>
<comment type="function">
    <text evidence="11">Mediates the reversible addition of palmitate to target proteins, thereby regulating their membrane association and biological function.</text>
</comment>
<feature type="transmembrane region" description="Helical" evidence="11 12">
    <location>
        <begin position="7"/>
        <end position="30"/>
    </location>
</feature>
<gene>
    <name evidence="11" type="primary">PFA4</name>
    <name evidence="15" type="ORF">K432DRAFT_357748</name>
</gene>
<dbReference type="EMBL" id="KV745092">
    <property type="protein sequence ID" value="OCK77915.1"/>
    <property type="molecule type" value="Genomic_DNA"/>
</dbReference>
<evidence type="ECO:0000256" key="9">
    <source>
        <dbReference type="ARBA" id="ARBA00023315"/>
    </source>
</evidence>
<evidence type="ECO:0000256" key="7">
    <source>
        <dbReference type="ARBA" id="ARBA00023139"/>
    </source>
</evidence>
<evidence type="ECO:0000256" key="8">
    <source>
        <dbReference type="ARBA" id="ARBA00023288"/>
    </source>
</evidence>
<dbReference type="InterPro" id="IPR039859">
    <property type="entry name" value="PFA4/ZDH16/20/ERF2-like"/>
</dbReference>
<evidence type="ECO:0000259" key="14">
    <source>
        <dbReference type="Pfam" id="PF01529"/>
    </source>
</evidence>
<proteinExistence type="inferred from homology"/>
<evidence type="ECO:0000313" key="16">
    <source>
        <dbReference type="Proteomes" id="UP000250266"/>
    </source>
</evidence>
<keyword evidence="3 11" id="KW-0812">Transmembrane</keyword>
<comment type="domain">
    <text evidence="11 12">The DHHC domain is required for palmitoyltransferase activity.</text>
</comment>
<feature type="transmembrane region" description="Helical" evidence="11 12">
    <location>
        <begin position="184"/>
        <end position="206"/>
    </location>
</feature>
<feature type="region of interest" description="Disordered" evidence="13">
    <location>
        <begin position="369"/>
        <end position="413"/>
    </location>
</feature>
<keyword evidence="6 11" id="KW-0472">Membrane</keyword>
<feature type="compositionally biased region" description="Basic and acidic residues" evidence="13">
    <location>
        <begin position="397"/>
        <end position="411"/>
    </location>
</feature>
<comment type="catalytic activity">
    <reaction evidence="10 11 12">
        <text>L-cysteinyl-[protein] + hexadecanoyl-CoA = S-hexadecanoyl-L-cysteinyl-[protein] + CoA</text>
        <dbReference type="Rhea" id="RHEA:36683"/>
        <dbReference type="Rhea" id="RHEA-COMP:10131"/>
        <dbReference type="Rhea" id="RHEA-COMP:11032"/>
        <dbReference type="ChEBI" id="CHEBI:29950"/>
        <dbReference type="ChEBI" id="CHEBI:57287"/>
        <dbReference type="ChEBI" id="CHEBI:57379"/>
        <dbReference type="ChEBI" id="CHEBI:74151"/>
        <dbReference type="EC" id="2.3.1.225"/>
    </reaction>
</comment>
<reference evidence="15 16" key="1">
    <citation type="journal article" date="2016" name="Nat. Commun.">
        <title>Ectomycorrhizal ecology is imprinted in the genome of the dominant symbiotic fungus Cenococcum geophilum.</title>
        <authorList>
            <consortium name="DOE Joint Genome Institute"/>
            <person name="Peter M."/>
            <person name="Kohler A."/>
            <person name="Ohm R.A."/>
            <person name="Kuo A."/>
            <person name="Krutzmann J."/>
            <person name="Morin E."/>
            <person name="Arend M."/>
            <person name="Barry K.W."/>
            <person name="Binder M."/>
            <person name="Choi C."/>
            <person name="Clum A."/>
            <person name="Copeland A."/>
            <person name="Grisel N."/>
            <person name="Haridas S."/>
            <person name="Kipfer T."/>
            <person name="LaButti K."/>
            <person name="Lindquist E."/>
            <person name="Lipzen A."/>
            <person name="Maire R."/>
            <person name="Meier B."/>
            <person name="Mihaltcheva S."/>
            <person name="Molinier V."/>
            <person name="Murat C."/>
            <person name="Poggeler S."/>
            <person name="Quandt C.A."/>
            <person name="Sperisen C."/>
            <person name="Tritt A."/>
            <person name="Tisserant E."/>
            <person name="Crous P.W."/>
            <person name="Henrissat B."/>
            <person name="Nehls U."/>
            <person name="Egli S."/>
            <person name="Spatafora J.W."/>
            <person name="Grigoriev I.V."/>
            <person name="Martin F.M."/>
        </authorList>
    </citation>
    <scope>NUCLEOTIDE SEQUENCE [LARGE SCALE GENOMIC DNA]</scope>
    <source>
        <strain evidence="15 16">CBS 459.81</strain>
    </source>
</reference>
<dbReference type="AlphaFoldDB" id="A0A8E2JCV2"/>
<dbReference type="Proteomes" id="UP000250266">
    <property type="component" value="Unassembled WGS sequence"/>
</dbReference>
<keyword evidence="2 11" id="KW-0808">Transferase</keyword>
<evidence type="ECO:0000256" key="11">
    <source>
        <dbReference type="HAMAP-Rule" id="MF_03199"/>
    </source>
</evidence>
<keyword evidence="8 11" id="KW-0449">Lipoprotein</keyword>
<evidence type="ECO:0000256" key="3">
    <source>
        <dbReference type="ARBA" id="ARBA00022692"/>
    </source>
</evidence>
<evidence type="ECO:0000256" key="10">
    <source>
        <dbReference type="ARBA" id="ARBA00048048"/>
    </source>
</evidence>
<evidence type="ECO:0000256" key="13">
    <source>
        <dbReference type="SAM" id="MobiDB-lite"/>
    </source>
</evidence>
<feature type="transmembrane region" description="Helical" evidence="11 12">
    <location>
        <begin position="145"/>
        <end position="168"/>
    </location>
</feature>
<protein>
    <recommendedName>
        <fullName evidence="11">Palmitoyltransferase PFA4</fullName>
        <ecNumber evidence="11">2.3.1.225</ecNumber>
    </recommendedName>
    <alternativeName>
        <fullName evidence="11">Protein S-acyltransferase</fullName>
        <shortName evidence="11">PAT</shortName>
    </alternativeName>
    <alternativeName>
        <fullName evidence="11">Protein fatty acyltransferase 4</fullName>
    </alternativeName>
</protein>
<accession>A0A8E2JCV2</accession>
<dbReference type="HAMAP" id="MF_03199">
    <property type="entry name" value="DHHC_PAT_PFA4"/>
    <property type="match status" value="1"/>
</dbReference>
<dbReference type="EC" id="2.3.1.225" evidence="11"/>
<keyword evidence="9 11" id="KW-0012">Acyltransferase</keyword>
<dbReference type="GO" id="GO:0005789">
    <property type="term" value="C:endoplasmic reticulum membrane"/>
    <property type="evidence" value="ECO:0007669"/>
    <property type="project" value="UniProtKB-SubCell"/>
</dbReference>
<evidence type="ECO:0000256" key="1">
    <source>
        <dbReference type="ARBA" id="ARBA00004141"/>
    </source>
</evidence>
<keyword evidence="7 11" id="KW-0564">Palmitate</keyword>
<dbReference type="PANTHER" id="PTHR12246">
    <property type="entry name" value="PALMITOYLTRANSFERASE ZDHHC16"/>
    <property type="match status" value="1"/>
</dbReference>
<sequence>MQFPSVASFAVPSVFVLISFLAYSSQWLFLYLEPHPLGQRQSAIFNVLVVCLIICYVRAVRTDPGRIPKVALDLRDEVSDPEKLGKVSIGASRGRQRWCRKCEAVKPPRAHHCKVCKRCIPKMDHHCPWTANCVSHTTFPHFIRFLFYAVAAMSYLAYFIFIRCSILYENRNLPSYLGPSLPQFVLLFLLIFGNSITLFALSILLIRNIWCLGANTTTIEGWEIERHKALVRRARYFGGFLNGPDGVRVRIERQEFPYDIGIWQNFKQGMGTGNIFAWFWPFSASPRMDTGLEFEVNGFEDTSVSWPPPDPDRMHRKVPHGFDREEAFTQPGPDLTAEQNIAAFKQRQQVDIQRWKTSASSIKRRKPFVKRMEDTDGSLEYGSDGSEVEDAEDSGEEGWKNSEGERLRDFGVDEEVEFYDDEDDDIPLSELMRKRKAGRGAQSR</sequence>
<evidence type="ECO:0000313" key="15">
    <source>
        <dbReference type="EMBL" id="OCK77915.1"/>
    </source>
</evidence>
<name>A0A8E2JCV2_9PEZI</name>